<feature type="transmembrane region" description="Helical" evidence="7">
    <location>
        <begin position="269"/>
        <end position="290"/>
    </location>
</feature>
<comment type="similarity">
    <text evidence="7">Belongs to the binding-protein-dependent transport system permease family.</text>
</comment>
<feature type="transmembrane region" description="Helical" evidence="7">
    <location>
        <begin position="170"/>
        <end position="189"/>
    </location>
</feature>
<dbReference type="EMBL" id="JACGWT010000003">
    <property type="protein sequence ID" value="MBA8794764.1"/>
    <property type="molecule type" value="Genomic_DNA"/>
</dbReference>
<dbReference type="CDD" id="cd06261">
    <property type="entry name" value="TM_PBP2"/>
    <property type="match status" value="1"/>
</dbReference>
<dbReference type="SUPFAM" id="SSF161098">
    <property type="entry name" value="MetI-like"/>
    <property type="match status" value="1"/>
</dbReference>
<dbReference type="Proteomes" id="UP000523079">
    <property type="component" value="Unassembled WGS sequence"/>
</dbReference>
<comment type="caution">
    <text evidence="10">The sequence shown here is derived from an EMBL/GenBank/DDBJ whole genome shotgun (WGS) entry which is preliminary data.</text>
</comment>
<dbReference type="Gene3D" id="1.10.3720.10">
    <property type="entry name" value="MetI-like"/>
    <property type="match status" value="1"/>
</dbReference>
<dbReference type="PANTHER" id="PTHR43744:SF12">
    <property type="entry name" value="ABC TRANSPORTER PERMEASE PROTEIN MG189-RELATED"/>
    <property type="match status" value="1"/>
</dbReference>
<dbReference type="InterPro" id="IPR035906">
    <property type="entry name" value="MetI-like_sf"/>
</dbReference>
<evidence type="ECO:0000256" key="8">
    <source>
        <dbReference type="SAM" id="MobiDB-lite"/>
    </source>
</evidence>
<accession>A0A7W3IT57</accession>
<comment type="subcellular location">
    <subcellularLocation>
        <location evidence="1 7">Cell membrane</location>
        <topology evidence="1 7">Multi-pass membrane protein</topology>
    </subcellularLocation>
</comment>
<evidence type="ECO:0000256" key="6">
    <source>
        <dbReference type="ARBA" id="ARBA00023136"/>
    </source>
</evidence>
<keyword evidence="5 7" id="KW-1133">Transmembrane helix</keyword>
<dbReference type="RefSeq" id="WP_328823781.1">
    <property type="nucleotide sequence ID" value="NZ_JACGWT010000003.1"/>
</dbReference>
<dbReference type="GO" id="GO:0055085">
    <property type="term" value="P:transmembrane transport"/>
    <property type="evidence" value="ECO:0007669"/>
    <property type="project" value="InterPro"/>
</dbReference>
<feature type="region of interest" description="Disordered" evidence="8">
    <location>
        <begin position="1"/>
        <end position="20"/>
    </location>
</feature>
<evidence type="ECO:0000256" key="1">
    <source>
        <dbReference type="ARBA" id="ARBA00004651"/>
    </source>
</evidence>
<feature type="transmembrane region" description="Helical" evidence="7">
    <location>
        <begin position="38"/>
        <end position="57"/>
    </location>
</feature>
<feature type="transmembrane region" description="Helical" evidence="7">
    <location>
        <begin position="134"/>
        <end position="158"/>
    </location>
</feature>
<dbReference type="InterPro" id="IPR000515">
    <property type="entry name" value="MetI-like"/>
</dbReference>
<keyword evidence="11" id="KW-1185">Reference proteome</keyword>
<evidence type="ECO:0000259" key="9">
    <source>
        <dbReference type="PROSITE" id="PS50928"/>
    </source>
</evidence>
<evidence type="ECO:0000313" key="10">
    <source>
        <dbReference type="EMBL" id="MBA8794764.1"/>
    </source>
</evidence>
<keyword evidence="3" id="KW-1003">Cell membrane</keyword>
<feature type="compositionally biased region" description="Basic and acidic residues" evidence="8">
    <location>
        <begin position="1"/>
        <end position="10"/>
    </location>
</feature>
<proteinExistence type="inferred from homology"/>
<evidence type="ECO:0000313" key="11">
    <source>
        <dbReference type="Proteomes" id="UP000523079"/>
    </source>
</evidence>
<organism evidence="10 11">
    <name type="scientific">Microlunatus kandeliicorticis</name>
    <dbReference type="NCBI Taxonomy" id="1759536"/>
    <lineage>
        <taxon>Bacteria</taxon>
        <taxon>Bacillati</taxon>
        <taxon>Actinomycetota</taxon>
        <taxon>Actinomycetes</taxon>
        <taxon>Propionibacteriales</taxon>
        <taxon>Propionibacteriaceae</taxon>
        <taxon>Microlunatus</taxon>
    </lineage>
</organism>
<keyword evidence="4 7" id="KW-0812">Transmembrane</keyword>
<gene>
    <name evidence="10" type="ORF">FHX74_002383</name>
</gene>
<name>A0A7W3IT57_9ACTN</name>
<feature type="transmembrane region" description="Helical" evidence="7">
    <location>
        <begin position="210"/>
        <end position="233"/>
    </location>
</feature>
<feature type="domain" description="ABC transmembrane type-1" evidence="9">
    <location>
        <begin position="99"/>
        <end position="290"/>
    </location>
</feature>
<protein>
    <submittedName>
        <fullName evidence="10">ABC-type glycerol-3-phosphate transport system permease component</fullName>
    </submittedName>
</protein>
<dbReference type="GO" id="GO:0005886">
    <property type="term" value="C:plasma membrane"/>
    <property type="evidence" value="ECO:0007669"/>
    <property type="project" value="UniProtKB-SubCell"/>
</dbReference>
<dbReference type="PANTHER" id="PTHR43744">
    <property type="entry name" value="ABC TRANSPORTER PERMEASE PROTEIN MG189-RELATED-RELATED"/>
    <property type="match status" value="1"/>
</dbReference>
<dbReference type="PROSITE" id="PS50928">
    <property type="entry name" value="ABC_TM1"/>
    <property type="match status" value="1"/>
</dbReference>
<dbReference type="AlphaFoldDB" id="A0A7W3IT57"/>
<feature type="transmembrane region" description="Helical" evidence="7">
    <location>
        <begin position="98"/>
        <end position="122"/>
    </location>
</feature>
<evidence type="ECO:0000256" key="5">
    <source>
        <dbReference type="ARBA" id="ARBA00022989"/>
    </source>
</evidence>
<evidence type="ECO:0000256" key="4">
    <source>
        <dbReference type="ARBA" id="ARBA00022692"/>
    </source>
</evidence>
<reference evidence="10 11" key="1">
    <citation type="submission" date="2020-07" db="EMBL/GenBank/DDBJ databases">
        <title>Sequencing the genomes of 1000 actinobacteria strains.</title>
        <authorList>
            <person name="Klenk H.-P."/>
        </authorList>
    </citation>
    <scope>NUCLEOTIDE SEQUENCE [LARGE SCALE GENOMIC DNA]</scope>
    <source>
        <strain evidence="10 11">DSM 100723</strain>
    </source>
</reference>
<keyword evidence="6 7" id="KW-0472">Membrane</keyword>
<evidence type="ECO:0000256" key="7">
    <source>
        <dbReference type="RuleBase" id="RU363032"/>
    </source>
</evidence>
<sequence length="305" mass="33994">MTVRTLDARDSPPAVPLGRRDPAERRIRGVRRHPARQVVVYAVLGVCAIGFLTPWAWMLSTSLKSPDELAAWPPVWIPERLRWDNFAEVFRQVPFLRYIGNTVIITVSSVIGCVLSNTVVAYGFACLRWPGRDILFGVLIATLMLPAFVTFIPLYTIFAQLGWINTYLPLIVPTFLGNAFFVFLLRQFFRRIPPELADAARIDGASEVRIFLEVALPLVRPAVVVVALLQFIASWNDFFGPLIYLSDSSKYTISLGIASMQSTYGFSNFSWIMAGTTMSVVPIVVLFFLAQKSLIEGVTLSGLKG</sequence>
<evidence type="ECO:0000256" key="2">
    <source>
        <dbReference type="ARBA" id="ARBA00022448"/>
    </source>
</evidence>
<evidence type="ECO:0000256" key="3">
    <source>
        <dbReference type="ARBA" id="ARBA00022475"/>
    </source>
</evidence>
<dbReference type="Pfam" id="PF00528">
    <property type="entry name" value="BPD_transp_1"/>
    <property type="match status" value="1"/>
</dbReference>
<keyword evidence="2 7" id="KW-0813">Transport</keyword>